<dbReference type="GO" id="GO:0010181">
    <property type="term" value="F:FMN binding"/>
    <property type="evidence" value="ECO:0007669"/>
    <property type="project" value="InterPro"/>
</dbReference>
<dbReference type="PROSITE" id="PS50902">
    <property type="entry name" value="FLAVODOXIN_LIKE"/>
    <property type="match status" value="1"/>
</dbReference>
<dbReference type="InterPro" id="IPR008254">
    <property type="entry name" value="Flavodoxin/NO_synth"/>
</dbReference>
<dbReference type="InterPro" id="IPR026816">
    <property type="entry name" value="Flavodoxin_dom"/>
</dbReference>
<dbReference type="GO" id="GO:0006783">
    <property type="term" value="P:heme biosynthetic process"/>
    <property type="evidence" value="ECO:0007669"/>
    <property type="project" value="TreeGrafter"/>
</dbReference>
<proteinExistence type="predicted"/>
<dbReference type="SUPFAM" id="SSF52218">
    <property type="entry name" value="Flavoproteins"/>
    <property type="match status" value="1"/>
</dbReference>
<evidence type="ECO:0000313" key="3">
    <source>
        <dbReference type="Proteomes" id="UP000028058"/>
    </source>
</evidence>
<dbReference type="OrthoDB" id="129384at2"/>
<evidence type="ECO:0000313" key="2">
    <source>
        <dbReference type="EMBL" id="RKM90700.1"/>
    </source>
</evidence>
<name>A0A420UU59_9ACTN</name>
<comment type="caution">
    <text evidence="2">The sequence shown here is derived from an EMBL/GenBank/DDBJ whole genome shotgun (WGS) entry which is preliminary data.</text>
</comment>
<sequence length="183" mass="19822">MPPSTRENGAAVLVAYASEHGSTREIAARIAGRLTRAGHRADARPVDGAVDPDPGRYDAVVVGSAVHNQQWMPEASGYVRRHRAELGNRPVWLFSVGMSAALGRPLRSLASHHEPKNMPALRDEIHPVGTCLFSGAVRRGDLPPAGHAAFKAMGGHYGDYRDWDRIEAWADEIAHRLPEAQAA</sequence>
<keyword evidence="3" id="KW-1185">Reference proteome</keyword>
<dbReference type="InterPro" id="IPR052200">
    <property type="entry name" value="Protoporphyrinogen_IX_DH"/>
</dbReference>
<accession>A0A420UU59</accession>
<reference evidence="2 3" key="1">
    <citation type="journal article" date="2014" name="Genome Announc.">
        <title>Draft Genome Sequence of Streptomyces fradiae ATCC 19609, a Strain Highly Sensitive to Antibiotics.</title>
        <authorList>
            <person name="Bekker O.B."/>
            <person name="Klimina K.M."/>
            <person name="Vatlin A.A."/>
            <person name="Zakharevich N.V."/>
            <person name="Kasianov A.S."/>
            <person name="Danilenko V.N."/>
        </authorList>
    </citation>
    <scope>NUCLEOTIDE SEQUENCE [LARGE SCALE GENOMIC DNA]</scope>
    <source>
        <strain evidence="2 3">ATCC 19609</strain>
    </source>
</reference>
<dbReference type="GO" id="GO:0070819">
    <property type="term" value="F:menaquinone-dependent protoporphyrinogen oxidase activity"/>
    <property type="evidence" value="ECO:0007669"/>
    <property type="project" value="TreeGrafter"/>
</dbReference>
<dbReference type="PANTHER" id="PTHR38030:SF2">
    <property type="entry name" value="PROTOPORPHYRINOGEN IX DEHYDROGENASE [QUINONE]"/>
    <property type="match status" value="1"/>
</dbReference>
<dbReference type="Gene3D" id="3.40.50.360">
    <property type="match status" value="1"/>
</dbReference>
<dbReference type="InterPro" id="IPR029039">
    <property type="entry name" value="Flavoprotein-like_sf"/>
</dbReference>
<protein>
    <submittedName>
        <fullName evidence="2">Flavodoxin</fullName>
    </submittedName>
</protein>
<dbReference type="RefSeq" id="WP_043471618.1">
    <property type="nucleotide sequence ID" value="NZ_CP134822.1"/>
</dbReference>
<organism evidence="2 3">
    <name type="scientific">Streptomyces xinghaiensis</name>
    <dbReference type="NCBI Taxonomy" id="1038928"/>
    <lineage>
        <taxon>Bacteria</taxon>
        <taxon>Bacillati</taxon>
        <taxon>Actinomycetota</taxon>
        <taxon>Actinomycetes</taxon>
        <taxon>Kitasatosporales</taxon>
        <taxon>Streptomycetaceae</taxon>
        <taxon>Streptomyces</taxon>
    </lineage>
</organism>
<dbReference type="Proteomes" id="UP000028058">
    <property type="component" value="Unassembled WGS sequence"/>
</dbReference>
<feature type="domain" description="Flavodoxin-like" evidence="1">
    <location>
        <begin position="12"/>
        <end position="174"/>
    </location>
</feature>
<evidence type="ECO:0000259" key="1">
    <source>
        <dbReference type="PROSITE" id="PS50902"/>
    </source>
</evidence>
<gene>
    <name evidence="2" type="ORF">SFRA_031510</name>
</gene>
<dbReference type="AlphaFoldDB" id="A0A420UU59"/>
<dbReference type="PANTHER" id="PTHR38030">
    <property type="entry name" value="PROTOPORPHYRINOGEN IX DEHYDROGENASE [MENAQUINONE]"/>
    <property type="match status" value="1"/>
</dbReference>
<dbReference type="Pfam" id="PF12724">
    <property type="entry name" value="Flavodoxin_5"/>
    <property type="match status" value="1"/>
</dbReference>
<dbReference type="EMBL" id="JNAD02000023">
    <property type="protein sequence ID" value="RKM90700.1"/>
    <property type="molecule type" value="Genomic_DNA"/>
</dbReference>